<feature type="region of interest" description="Disordered" evidence="1">
    <location>
        <begin position="392"/>
        <end position="413"/>
    </location>
</feature>
<feature type="region of interest" description="Disordered" evidence="1">
    <location>
        <begin position="330"/>
        <end position="351"/>
    </location>
</feature>
<evidence type="ECO:0000256" key="1">
    <source>
        <dbReference type="SAM" id="MobiDB-lite"/>
    </source>
</evidence>
<feature type="region of interest" description="Disordered" evidence="1">
    <location>
        <begin position="448"/>
        <end position="473"/>
    </location>
</feature>
<feature type="compositionally biased region" description="Polar residues" evidence="1">
    <location>
        <begin position="392"/>
        <end position="411"/>
    </location>
</feature>
<dbReference type="EMBL" id="JAWWNJ010000040">
    <property type="protein sequence ID" value="KAK7020991.1"/>
    <property type="molecule type" value="Genomic_DNA"/>
</dbReference>
<comment type="caution">
    <text evidence="2">The sequence shown here is derived from an EMBL/GenBank/DDBJ whole genome shotgun (WGS) entry which is preliminary data.</text>
</comment>
<keyword evidence="3" id="KW-1185">Reference proteome</keyword>
<name>A0AAW0B6T6_9AGAR</name>
<dbReference type="Proteomes" id="UP001362999">
    <property type="component" value="Unassembled WGS sequence"/>
</dbReference>
<evidence type="ECO:0000313" key="3">
    <source>
        <dbReference type="Proteomes" id="UP001362999"/>
    </source>
</evidence>
<protein>
    <submittedName>
        <fullName evidence="2">Uncharacterized protein</fullName>
    </submittedName>
</protein>
<organism evidence="2 3">
    <name type="scientific">Favolaschia claudopus</name>
    <dbReference type="NCBI Taxonomy" id="2862362"/>
    <lineage>
        <taxon>Eukaryota</taxon>
        <taxon>Fungi</taxon>
        <taxon>Dikarya</taxon>
        <taxon>Basidiomycota</taxon>
        <taxon>Agaricomycotina</taxon>
        <taxon>Agaricomycetes</taxon>
        <taxon>Agaricomycetidae</taxon>
        <taxon>Agaricales</taxon>
        <taxon>Marasmiineae</taxon>
        <taxon>Mycenaceae</taxon>
        <taxon>Favolaschia</taxon>
    </lineage>
</organism>
<dbReference type="AlphaFoldDB" id="A0AAW0B6T6"/>
<reference evidence="2 3" key="1">
    <citation type="journal article" date="2024" name="J Genomics">
        <title>Draft genome sequencing and assembly of Favolaschia claudopus CIRM-BRFM 2984 isolated from oak limbs.</title>
        <authorList>
            <person name="Navarro D."/>
            <person name="Drula E."/>
            <person name="Chaduli D."/>
            <person name="Cazenave R."/>
            <person name="Ahrendt S."/>
            <person name="Wang J."/>
            <person name="Lipzen A."/>
            <person name="Daum C."/>
            <person name="Barry K."/>
            <person name="Grigoriev I.V."/>
            <person name="Favel A."/>
            <person name="Rosso M.N."/>
            <person name="Martin F."/>
        </authorList>
    </citation>
    <scope>NUCLEOTIDE SEQUENCE [LARGE SCALE GENOMIC DNA]</scope>
    <source>
        <strain evidence="2 3">CIRM-BRFM 2984</strain>
    </source>
</reference>
<feature type="compositionally biased region" description="Polar residues" evidence="1">
    <location>
        <begin position="330"/>
        <end position="342"/>
    </location>
</feature>
<evidence type="ECO:0000313" key="2">
    <source>
        <dbReference type="EMBL" id="KAK7020991.1"/>
    </source>
</evidence>
<sequence>MQRVLFAHKEEYRQDIDDYGDLSGATVAKIDHAQTTKKRNGGKTPGLVLAPLTDKRQKRKMLHAKKLEQFPYGLGIDGIRHIYQTEIVKEPLERYIQSCFTTVKGETIVLTFVPFLLKLLDDPGVTSFEGDTTYAGIDAAKLNEWELTIFAKVVQRVTAASLVRGYISGASADFFEQLFDELQRMKLMFTGRPIPFKKFVRGGNLLVTNLDMDTAQVLGLCRSVLKFSDPEYSGIPKDTNPEDIAPMFIKICWRHAKEPVHDFRSLVSAADFAQLMDFVYIDSKEKLKAFSSFVYGLGVKKISDWWRHKEINEWIIPCFIKSQSRLTENEWDSTPSTTNNNEAQHHHTNTLAGVKLTPVEALERRRYIDQNTAEEIEMSLRTGILVHTNNEMSQRMSRNTQRQSATAQKAQDSYAAADLAHQLQLQIEAEAEKQRLSKETSKALKAQLKESKAKSGKARKADLTASSSGRVKAGRGRRVNIPLRWNYITLQKRPLTTIFTNVDYPGAYIGYGR</sequence>
<gene>
    <name evidence="2" type="ORF">R3P38DRAFT_2781602</name>
</gene>
<accession>A0AAW0B6T6</accession>
<proteinExistence type="predicted"/>